<dbReference type="InterPro" id="IPR051702">
    <property type="entry name" value="SH3_domain_YSC84-like"/>
</dbReference>
<dbReference type="GeneID" id="70131344"/>
<dbReference type="PANTHER" id="PTHR15629">
    <property type="entry name" value="SH3YL1 PROTEIN"/>
    <property type="match status" value="1"/>
</dbReference>
<name>A0A9P8UNI1_9PEZI</name>
<proteinExistence type="predicted"/>
<dbReference type="OrthoDB" id="10255128at2759"/>
<feature type="domain" description="Ysc84 actin-binding" evidence="2">
    <location>
        <begin position="334"/>
        <end position="474"/>
    </location>
</feature>
<dbReference type="RefSeq" id="XP_045959613.1">
    <property type="nucleotide sequence ID" value="XM_046102452.1"/>
</dbReference>
<organism evidence="3 4">
    <name type="scientific">Truncatella angustata</name>
    <dbReference type="NCBI Taxonomy" id="152316"/>
    <lineage>
        <taxon>Eukaryota</taxon>
        <taxon>Fungi</taxon>
        <taxon>Dikarya</taxon>
        <taxon>Ascomycota</taxon>
        <taxon>Pezizomycotina</taxon>
        <taxon>Sordariomycetes</taxon>
        <taxon>Xylariomycetidae</taxon>
        <taxon>Amphisphaeriales</taxon>
        <taxon>Sporocadaceae</taxon>
        <taxon>Truncatella</taxon>
    </lineage>
</organism>
<feature type="compositionally biased region" description="Polar residues" evidence="1">
    <location>
        <begin position="1"/>
        <end position="12"/>
    </location>
</feature>
<dbReference type="InterPro" id="IPR007461">
    <property type="entry name" value="Ysc84_actin-binding"/>
</dbReference>
<dbReference type="AlphaFoldDB" id="A0A9P8UNI1"/>
<protein>
    <recommendedName>
        <fullName evidence="2">Ysc84 actin-binding domain-containing protein</fullName>
    </recommendedName>
</protein>
<feature type="region of interest" description="Disordered" evidence="1">
    <location>
        <begin position="1"/>
        <end position="168"/>
    </location>
</feature>
<gene>
    <name evidence="3" type="ORF">BKA67DRAFT_560422</name>
</gene>
<keyword evidence="4" id="KW-1185">Reference proteome</keyword>
<dbReference type="PANTHER" id="PTHR15629:SF8">
    <property type="entry name" value="DUF500 DOMAIN PROTEIN (AFU_ORTHOLOGUE AFUA_5G07310)"/>
    <property type="match status" value="1"/>
</dbReference>
<reference evidence="3" key="1">
    <citation type="journal article" date="2021" name="Nat. Commun.">
        <title>Genetic determinants of endophytism in the Arabidopsis root mycobiome.</title>
        <authorList>
            <person name="Mesny F."/>
            <person name="Miyauchi S."/>
            <person name="Thiergart T."/>
            <person name="Pickel B."/>
            <person name="Atanasova L."/>
            <person name="Karlsson M."/>
            <person name="Huettel B."/>
            <person name="Barry K.W."/>
            <person name="Haridas S."/>
            <person name="Chen C."/>
            <person name="Bauer D."/>
            <person name="Andreopoulos W."/>
            <person name="Pangilinan J."/>
            <person name="LaButti K."/>
            <person name="Riley R."/>
            <person name="Lipzen A."/>
            <person name="Clum A."/>
            <person name="Drula E."/>
            <person name="Henrissat B."/>
            <person name="Kohler A."/>
            <person name="Grigoriev I.V."/>
            <person name="Martin F.M."/>
            <person name="Hacquard S."/>
        </authorList>
    </citation>
    <scope>NUCLEOTIDE SEQUENCE</scope>
    <source>
        <strain evidence="3">MPI-SDFR-AT-0073</strain>
    </source>
</reference>
<dbReference type="CDD" id="cd11524">
    <property type="entry name" value="SYLF"/>
    <property type="match status" value="1"/>
</dbReference>
<dbReference type="Pfam" id="PF04366">
    <property type="entry name" value="Ysc84"/>
    <property type="match status" value="1"/>
</dbReference>
<evidence type="ECO:0000313" key="3">
    <source>
        <dbReference type="EMBL" id="KAH6655348.1"/>
    </source>
</evidence>
<feature type="region of interest" description="Disordered" evidence="1">
    <location>
        <begin position="257"/>
        <end position="277"/>
    </location>
</feature>
<evidence type="ECO:0000256" key="1">
    <source>
        <dbReference type="SAM" id="MobiDB-lite"/>
    </source>
</evidence>
<feature type="compositionally biased region" description="Polar residues" evidence="1">
    <location>
        <begin position="89"/>
        <end position="103"/>
    </location>
</feature>
<comment type="caution">
    <text evidence="3">The sequence shown here is derived from an EMBL/GenBank/DDBJ whole genome shotgun (WGS) entry which is preliminary data.</text>
</comment>
<dbReference type="GO" id="GO:0035091">
    <property type="term" value="F:phosphatidylinositol binding"/>
    <property type="evidence" value="ECO:0007669"/>
    <property type="project" value="TreeGrafter"/>
</dbReference>
<dbReference type="Proteomes" id="UP000758603">
    <property type="component" value="Unassembled WGS sequence"/>
</dbReference>
<feature type="compositionally biased region" description="Polar residues" evidence="1">
    <location>
        <begin position="39"/>
        <end position="55"/>
    </location>
</feature>
<accession>A0A9P8UNI1</accession>
<feature type="compositionally biased region" description="Polar residues" evidence="1">
    <location>
        <begin position="510"/>
        <end position="525"/>
    </location>
</feature>
<feature type="compositionally biased region" description="Pro residues" evidence="1">
    <location>
        <begin position="78"/>
        <end position="88"/>
    </location>
</feature>
<sequence length="525" mass="54262">MSAYPNNQSGHGTNPDYYAETASVAGAPPASELSGGTPPHQQTGGHASSEHNPPQYQEHVYPPPSGDLPTAQHQQDYYPPPPSGPPPSQAQQTYHPLQSNPPDHNQAPPSYEPTPGLYIPGDEKPPVLPPRPGSRPGSSQGQGQAPYFPPPPGGAEMHGAGPATGEHHGYAAPAAGAAGLAGAAGGAGVAHDEVIDAKKKKTFGERFYDWSVKAGVPVNKITNKLGSEAFWPTSMDKECDKAARILKSFCTDGFYTESPSHPPPSPGHATNPGPANKSKTLVKVPSKAIAQAKGIAIFTVFRTGLHISGASGSGIVLSRLPDGSWSPPSGFLVHTLGAGFMVGLDIYDCVCVLNTVEAVQAFTKPRFSLGGEIAVVAGPVGAGASLDAAVGAGKPVWSYMKSRGFYAGIQADGTVIVQRPDANAAFYAEKGITPERVLRGEVKPHQGLVSDGGKGEIVPWPLGARQLMEVLKSAEGGRADEKVVQEVGQGPTPGDLAGTEGVGNKEAESSYAQGGLHSQSSVRYA</sequence>
<dbReference type="EMBL" id="JAGPXC010000003">
    <property type="protein sequence ID" value="KAH6655348.1"/>
    <property type="molecule type" value="Genomic_DNA"/>
</dbReference>
<evidence type="ECO:0000259" key="2">
    <source>
        <dbReference type="Pfam" id="PF04366"/>
    </source>
</evidence>
<feature type="compositionally biased region" description="Low complexity" evidence="1">
    <location>
        <begin position="134"/>
        <end position="144"/>
    </location>
</feature>
<feature type="region of interest" description="Disordered" evidence="1">
    <location>
        <begin position="479"/>
        <end position="525"/>
    </location>
</feature>
<evidence type="ECO:0000313" key="4">
    <source>
        <dbReference type="Proteomes" id="UP000758603"/>
    </source>
</evidence>